<evidence type="ECO:0000313" key="2">
    <source>
        <dbReference type="Proteomes" id="UP000032232"/>
    </source>
</evidence>
<proteinExistence type="predicted"/>
<dbReference type="AlphaFoldDB" id="A0A0D1EK44"/>
<evidence type="ECO:0008006" key="3">
    <source>
        <dbReference type="Google" id="ProtNLM"/>
    </source>
</evidence>
<dbReference type="RefSeq" id="WP_052500706.1">
    <property type="nucleotide sequence ID" value="NZ_FZPF01000005.1"/>
</dbReference>
<dbReference type="PANTHER" id="PTHR39662">
    <property type="entry name" value="DUF354 DOMAIN-CONTAINING PROTEIN-RELATED"/>
    <property type="match status" value="1"/>
</dbReference>
<keyword evidence="2" id="KW-1185">Reference proteome</keyword>
<dbReference type="OrthoDB" id="7058268at2"/>
<comment type="caution">
    <text evidence="1">The sequence shown here is derived from an EMBL/GenBank/DDBJ whole genome shotgun (WGS) entry which is preliminary data.</text>
</comment>
<evidence type="ECO:0000313" key="1">
    <source>
        <dbReference type="EMBL" id="KIT17939.1"/>
    </source>
</evidence>
<sequence length="348" mass="38071">MRVVVEVVHPADVLFFKRPIETLHARGDAVLVLSRKKDVACDLLDEFGIPHTPLTTAGSGTVGLARELVQRDFATLGAVRRFKPDVMAGFGGVAISHVGKLTRVPSVSFYDSENAALQTRITWPFISHLYVPRSYRGPTPVGRTTRLPGVKELSFFHPNGFRPNRETALRVGLDPDRPNYFVRIVEWRANHDLGKAGWTPDVLRAVIARLEASGVVHLSSELPLSDDLAQYAYKGPKNAVHHLIAACRAFVGESATMASEAAVLGVPALYAGRDFPGYTRELAETGLQWNVENASAGSLCAAIDEMLAVPQSDIVATRDRYLESCPDWSEAIIEALERHAKRPARSAT</sequence>
<name>A0A0D1EK44_9RHOB</name>
<reference evidence="1 2" key="1">
    <citation type="submission" date="2015-02" db="EMBL/GenBank/DDBJ databases">
        <title>Genome Sequence of Jannaschia aquimarina DSM28248, a member of the Roseobacter clade.</title>
        <authorList>
            <person name="Voget S."/>
            <person name="Daniel R."/>
        </authorList>
    </citation>
    <scope>NUCLEOTIDE SEQUENCE [LARGE SCALE GENOMIC DNA]</scope>
    <source>
        <strain evidence="1 2">GSW-M26</strain>
    </source>
</reference>
<dbReference type="SUPFAM" id="SSF53756">
    <property type="entry name" value="UDP-Glycosyltransferase/glycogen phosphorylase"/>
    <property type="match status" value="1"/>
</dbReference>
<dbReference type="PATRIC" id="fig|935700.4.peg.320"/>
<dbReference type="Proteomes" id="UP000032232">
    <property type="component" value="Unassembled WGS sequence"/>
</dbReference>
<dbReference type="InterPro" id="IPR007152">
    <property type="entry name" value="DUF354"/>
</dbReference>
<gene>
    <name evidence="1" type="ORF">jaqu_02960</name>
</gene>
<dbReference type="STRING" id="935700.jaqu_02960"/>
<dbReference type="EMBL" id="JYFE01000008">
    <property type="protein sequence ID" value="KIT17939.1"/>
    <property type="molecule type" value="Genomic_DNA"/>
</dbReference>
<dbReference type="PANTHER" id="PTHR39662:SF1">
    <property type="entry name" value="DUF354 DOMAIN-CONTAINING PROTEIN"/>
    <property type="match status" value="1"/>
</dbReference>
<accession>A0A0D1EK44</accession>
<organism evidence="1 2">
    <name type="scientific">Jannaschia aquimarina</name>
    <dbReference type="NCBI Taxonomy" id="935700"/>
    <lineage>
        <taxon>Bacteria</taxon>
        <taxon>Pseudomonadati</taxon>
        <taxon>Pseudomonadota</taxon>
        <taxon>Alphaproteobacteria</taxon>
        <taxon>Rhodobacterales</taxon>
        <taxon>Roseobacteraceae</taxon>
        <taxon>Jannaschia</taxon>
    </lineage>
</organism>
<protein>
    <recommendedName>
        <fullName evidence="3">DUF354 domain-containing protein</fullName>
    </recommendedName>
</protein>